<evidence type="ECO:0000313" key="7">
    <source>
        <dbReference type="Proteomes" id="UP000548978"/>
    </source>
</evidence>
<accession>A0A7W9A3C7</accession>
<reference evidence="6 7" key="1">
    <citation type="submission" date="2020-08" db="EMBL/GenBank/DDBJ databases">
        <title>Genomic Encyclopedia of Type Strains, Phase IV (KMG-IV): sequencing the most valuable type-strain genomes for metagenomic binning, comparative biology and taxonomic classification.</title>
        <authorList>
            <person name="Goeker M."/>
        </authorList>
    </citation>
    <scope>NUCLEOTIDE SEQUENCE [LARGE SCALE GENOMIC DNA]</scope>
    <source>
        <strain evidence="6 7">DSM 24448</strain>
    </source>
</reference>
<comment type="caution">
    <text evidence="6">The sequence shown here is derived from an EMBL/GenBank/DDBJ whole genome shotgun (WGS) entry which is preliminary data.</text>
</comment>
<name>A0A7W9A3C7_9CAUL</name>
<gene>
    <name evidence="6" type="ORF">FHS65_001110</name>
</gene>
<keyword evidence="2" id="KW-0805">Transcription regulation</keyword>
<dbReference type="Gene3D" id="1.10.10.10">
    <property type="entry name" value="Winged helix-like DNA-binding domain superfamily/Winged helix DNA-binding domain"/>
    <property type="match status" value="1"/>
</dbReference>
<evidence type="ECO:0000256" key="4">
    <source>
        <dbReference type="ARBA" id="ARBA00023163"/>
    </source>
</evidence>
<dbReference type="Pfam" id="PF00126">
    <property type="entry name" value="HTH_1"/>
    <property type="match status" value="1"/>
</dbReference>
<dbReference type="SUPFAM" id="SSF46785">
    <property type="entry name" value="Winged helix' DNA-binding domain"/>
    <property type="match status" value="1"/>
</dbReference>
<comment type="similarity">
    <text evidence="1">Belongs to the LysR transcriptional regulatory family.</text>
</comment>
<sequence length="72" mass="7864">MAAKKLGITQSAVTKHIQNLERWSQKVLVYHDSVPTKLTEQGEAFVSVADNVVDVMAEARKLSAGLAEPKKT</sequence>
<keyword evidence="4" id="KW-0804">Transcription</keyword>
<dbReference type="InterPro" id="IPR000847">
    <property type="entry name" value="LysR_HTH_N"/>
</dbReference>
<protein>
    <submittedName>
        <fullName evidence="6">DNA-binding transcriptional LysR family regulator</fullName>
    </submittedName>
</protein>
<dbReference type="GO" id="GO:0003700">
    <property type="term" value="F:DNA-binding transcription factor activity"/>
    <property type="evidence" value="ECO:0007669"/>
    <property type="project" value="InterPro"/>
</dbReference>
<keyword evidence="3 6" id="KW-0238">DNA-binding</keyword>
<organism evidence="6 7">
    <name type="scientific">Brevundimonas halotolerans</name>
    <dbReference type="NCBI Taxonomy" id="69670"/>
    <lineage>
        <taxon>Bacteria</taxon>
        <taxon>Pseudomonadati</taxon>
        <taxon>Pseudomonadota</taxon>
        <taxon>Alphaproteobacteria</taxon>
        <taxon>Caulobacterales</taxon>
        <taxon>Caulobacteraceae</taxon>
        <taxon>Brevundimonas</taxon>
    </lineage>
</organism>
<evidence type="ECO:0000259" key="5">
    <source>
        <dbReference type="PROSITE" id="PS50931"/>
    </source>
</evidence>
<evidence type="ECO:0000256" key="1">
    <source>
        <dbReference type="ARBA" id="ARBA00009437"/>
    </source>
</evidence>
<dbReference type="Proteomes" id="UP000548978">
    <property type="component" value="Unassembled WGS sequence"/>
</dbReference>
<feature type="domain" description="HTH lysR-type" evidence="5">
    <location>
        <begin position="1"/>
        <end position="39"/>
    </location>
</feature>
<dbReference type="PANTHER" id="PTHR30126">
    <property type="entry name" value="HTH-TYPE TRANSCRIPTIONAL REGULATOR"/>
    <property type="match status" value="1"/>
</dbReference>
<dbReference type="EMBL" id="JACIJB010000003">
    <property type="protein sequence ID" value="MBB5660365.1"/>
    <property type="molecule type" value="Genomic_DNA"/>
</dbReference>
<dbReference type="PROSITE" id="PS50931">
    <property type="entry name" value="HTH_LYSR"/>
    <property type="match status" value="1"/>
</dbReference>
<proteinExistence type="inferred from homology"/>
<dbReference type="GO" id="GO:0000976">
    <property type="term" value="F:transcription cis-regulatory region binding"/>
    <property type="evidence" value="ECO:0007669"/>
    <property type="project" value="TreeGrafter"/>
</dbReference>
<evidence type="ECO:0000256" key="3">
    <source>
        <dbReference type="ARBA" id="ARBA00023125"/>
    </source>
</evidence>
<dbReference type="InterPro" id="IPR036388">
    <property type="entry name" value="WH-like_DNA-bd_sf"/>
</dbReference>
<evidence type="ECO:0000313" key="6">
    <source>
        <dbReference type="EMBL" id="MBB5660365.1"/>
    </source>
</evidence>
<dbReference type="AlphaFoldDB" id="A0A7W9A3C7"/>
<dbReference type="InterPro" id="IPR036390">
    <property type="entry name" value="WH_DNA-bd_sf"/>
</dbReference>
<evidence type="ECO:0000256" key="2">
    <source>
        <dbReference type="ARBA" id="ARBA00023015"/>
    </source>
</evidence>
<keyword evidence="7" id="KW-1185">Reference proteome</keyword>
<dbReference type="PANTHER" id="PTHR30126:SF40">
    <property type="entry name" value="HTH-TYPE TRANSCRIPTIONAL REGULATOR GLTR"/>
    <property type="match status" value="1"/>
</dbReference>